<evidence type="ECO:0000256" key="4">
    <source>
        <dbReference type="ARBA" id="ARBA00023136"/>
    </source>
</evidence>
<feature type="transmembrane region" description="Helical" evidence="5">
    <location>
        <begin position="130"/>
        <end position="147"/>
    </location>
</feature>
<feature type="transmembrane region" description="Helical" evidence="5">
    <location>
        <begin position="268"/>
        <end position="285"/>
    </location>
</feature>
<protein>
    <submittedName>
        <fullName evidence="7">EamA family transporter</fullName>
    </submittedName>
</protein>
<sequence length="290" mass="31794">MKFPIPALPTHPIVLGALLILLGEALLGIMGGIIKHLSADLSTQQVVFFRNIAGLIMLLPILLKTGFSELKTKRFHWHLMRALVGLSAMYCYFFVLARMPLAEAFLVKLTSPFFMPLIAYVWLKESIGPNTRWAILIGFIGVAFILRPGSDSVSYFAIIGLIGAALAALAKVTIRKMGNTESSVAIVFYFGVISTVISAPPAFYAWQAVPDHAWSWILLMGAVATLGQLALTRAYRTAPTGKIGVYVYSSVIYGALMGWVFWGEVPLWTTWLGSGFIIAAGLINIRKQRK</sequence>
<feature type="transmembrane region" description="Helical" evidence="5">
    <location>
        <begin position="243"/>
        <end position="262"/>
    </location>
</feature>
<dbReference type="AlphaFoldDB" id="A0A1Y5HT87"/>
<reference evidence="8" key="1">
    <citation type="journal article" date="2017" name="Proc. Natl. Acad. Sci. U.S.A.">
        <title>Simulation of Deepwater Horizon oil plume reveals substrate specialization within a complex community of hydrocarbon degraders.</title>
        <authorList>
            <person name="Hu P."/>
            <person name="Dubinsky E.A."/>
            <person name="Probst A.J."/>
            <person name="Wang J."/>
            <person name="Sieber C.M.K."/>
            <person name="Tom L.M."/>
            <person name="Gardinali P."/>
            <person name="Banfield J.F."/>
            <person name="Atlas R.M."/>
            <person name="Andersen G.L."/>
        </authorList>
    </citation>
    <scope>NUCLEOTIDE SEQUENCE [LARGE SCALE GENOMIC DNA]</scope>
</reference>
<feature type="transmembrane region" description="Helical" evidence="5">
    <location>
        <begin position="12"/>
        <end position="34"/>
    </location>
</feature>
<feature type="transmembrane region" description="Helical" evidence="5">
    <location>
        <begin position="213"/>
        <end position="231"/>
    </location>
</feature>
<comment type="caution">
    <text evidence="7">The sequence shown here is derived from an EMBL/GenBank/DDBJ whole genome shotgun (WGS) entry which is preliminary data.</text>
</comment>
<proteinExistence type="predicted"/>
<feature type="domain" description="EamA" evidence="6">
    <location>
        <begin position="15"/>
        <end position="146"/>
    </location>
</feature>
<dbReference type="InterPro" id="IPR000620">
    <property type="entry name" value="EamA_dom"/>
</dbReference>
<evidence type="ECO:0000259" key="6">
    <source>
        <dbReference type="Pfam" id="PF00892"/>
    </source>
</evidence>
<feature type="transmembrane region" description="Helical" evidence="5">
    <location>
        <begin position="105"/>
        <end position="123"/>
    </location>
</feature>
<dbReference type="PANTHER" id="PTHR22911">
    <property type="entry name" value="ACYL-MALONYL CONDENSING ENZYME-RELATED"/>
    <property type="match status" value="1"/>
</dbReference>
<dbReference type="SUPFAM" id="SSF103481">
    <property type="entry name" value="Multidrug resistance efflux transporter EmrE"/>
    <property type="match status" value="2"/>
</dbReference>
<evidence type="ECO:0000313" key="7">
    <source>
        <dbReference type="EMBL" id="OUS40270.1"/>
    </source>
</evidence>
<evidence type="ECO:0000256" key="5">
    <source>
        <dbReference type="SAM" id="Phobius"/>
    </source>
</evidence>
<evidence type="ECO:0000313" key="8">
    <source>
        <dbReference type="Proteomes" id="UP000227088"/>
    </source>
</evidence>
<comment type="subcellular location">
    <subcellularLocation>
        <location evidence="1">Membrane</location>
        <topology evidence="1">Multi-pass membrane protein</topology>
    </subcellularLocation>
</comment>
<evidence type="ECO:0000256" key="1">
    <source>
        <dbReference type="ARBA" id="ARBA00004141"/>
    </source>
</evidence>
<accession>A0A1Y5HT87</accession>
<feature type="transmembrane region" description="Helical" evidence="5">
    <location>
        <begin position="153"/>
        <end position="174"/>
    </location>
</feature>
<name>A0A1Y5HT87_OLEAN</name>
<dbReference type="EMBL" id="MABE01000389">
    <property type="protein sequence ID" value="OUS40270.1"/>
    <property type="molecule type" value="Genomic_DNA"/>
</dbReference>
<dbReference type="PANTHER" id="PTHR22911:SF6">
    <property type="entry name" value="SOLUTE CARRIER FAMILY 35 MEMBER G1"/>
    <property type="match status" value="1"/>
</dbReference>
<dbReference type="Pfam" id="PF00892">
    <property type="entry name" value="EamA"/>
    <property type="match status" value="2"/>
</dbReference>
<keyword evidence="3 5" id="KW-1133">Transmembrane helix</keyword>
<evidence type="ECO:0000256" key="2">
    <source>
        <dbReference type="ARBA" id="ARBA00022692"/>
    </source>
</evidence>
<dbReference type="Gene3D" id="1.10.3730.20">
    <property type="match status" value="1"/>
</dbReference>
<dbReference type="Proteomes" id="UP000227088">
    <property type="component" value="Unassembled WGS sequence"/>
</dbReference>
<evidence type="ECO:0000256" key="3">
    <source>
        <dbReference type="ARBA" id="ARBA00022989"/>
    </source>
</evidence>
<feature type="transmembrane region" description="Helical" evidence="5">
    <location>
        <begin position="79"/>
        <end position="99"/>
    </location>
</feature>
<keyword evidence="2 5" id="KW-0812">Transmembrane</keyword>
<feature type="transmembrane region" description="Helical" evidence="5">
    <location>
        <begin position="186"/>
        <end position="207"/>
    </location>
</feature>
<dbReference type="GO" id="GO:0016020">
    <property type="term" value="C:membrane"/>
    <property type="evidence" value="ECO:0007669"/>
    <property type="project" value="UniProtKB-SubCell"/>
</dbReference>
<feature type="domain" description="EamA" evidence="6">
    <location>
        <begin position="158"/>
        <end position="282"/>
    </location>
</feature>
<gene>
    <name evidence="7" type="ORF">A9R00_06880</name>
</gene>
<feature type="transmembrane region" description="Helical" evidence="5">
    <location>
        <begin position="46"/>
        <end position="67"/>
    </location>
</feature>
<dbReference type="InterPro" id="IPR037185">
    <property type="entry name" value="EmrE-like"/>
</dbReference>
<keyword evidence="4 5" id="KW-0472">Membrane</keyword>
<organism evidence="7 8">
    <name type="scientific">Oleispira antarctica</name>
    <dbReference type="NCBI Taxonomy" id="188908"/>
    <lineage>
        <taxon>Bacteria</taxon>
        <taxon>Pseudomonadati</taxon>
        <taxon>Pseudomonadota</taxon>
        <taxon>Gammaproteobacteria</taxon>
        <taxon>Oceanospirillales</taxon>
        <taxon>Oceanospirillaceae</taxon>
        <taxon>Oleispira</taxon>
    </lineage>
</organism>